<dbReference type="EMBL" id="JAQSIO010000003">
    <property type="protein sequence ID" value="MDD0815220.1"/>
    <property type="molecule type" value="Genomic_DNA"/>
</dbReference>
<dbReference type="InterPro" id="IPR002933">
    <property type="entry name" value="Peptidase_M20"/>
</dbReference>
<feature type="domain" description="Peptidase M20 dimerisation" evidence="6">
    <location>
        <begin position="238"/>
        <end position="385"/>
    </location>
</feature>
<keyword evidence="3" id="KW-0479">Metal-binding</keyword>
<evidence type="ECO:0000256" key="2">
    <source>
        <dbReference type="ARBA" id="ARBA00022670"/>
    </source>
</evidence>
<sequence>MSLKRISLAVLALCAGLGAVVVGNTLLKPSRQLQVEPIQAPPVDATAVAGRLSGAVKFQTISSDKDPQFNAAEFDQLQAYLAQQFPRVHRQLKLERFGAHSLMFVWPGTDAKALPLALMAHQDVVPIAPGTEAKWAVPPFEGRIQDGFIWGRGAWDDKGNLLAQLEAVEALLASGFQPRQTVYLLSGGDEEVGGRGAQEMARVLKQRGVEFEFMLDEGLMVTEGVMPGLDQPAAMIGVAEKGIGTWQLSVETAPGHSSMPPQHSAIGMISTALSRLESNQFPAAIEGVVKELFDTLAPEMKGANRLLLSNLWLFGPLVRQQLEKAPSSNAMLRTTTALTIVNAGNKVNVLPGHAEAHVNFRILPGDSLDSVDTHIKKVVANEAVKVQRPSDGSEPSAVSPTSARGYQLINRTVREIFPTAVVAPGLMVAGTDSRYFGDLSRNIYKFSPVRARPEDLPRFHGTNERISVANYVEAIQFYQQLLRNAAKAS</sequence>
<dbReference type="InterPro" id="IPR011650">
    <property type="entry name" value="Peptidase_M20_dimer"/>
</dbReference>
<name>A0ABT5MJ46_9BURK</name>
<dbReference type="NCBIfam" id="NF006113">
    <property type="entry name" value="PRK08262.1-4"/>
    <property type="match status" value="1"/>
</dbReference>
<comment type="similarity">
    <text evidence="1">Belongs to the peptidase M20A family.</text>
</comment>
<dbReference type="Pfam" id="PF07687">
    <property type="entry name" value="M20_dimer"/>
    <property type="match status" value="1"/>
</dbReference>
<keyword evidence="8" id="KW-1185">Reference proteome</keyword>
<evidence type="ECO:0000256" key="4">
    <source>
        <dbReference type="ARBA" id="ARBA00022801"/>
    </source>
</evidence>
<protein>
    <submittedName>
        <fullName evidence="7">M20 family peptidase</fullName>
    </submittedName>
</protein>
<dbReference type="InterPro" id="IPR047177">
    <property type="entry name" value="Pept_M20A"/>
</dbReference>
<keyword evidence="2" id="KW-0645">Protease</keyword>
<evidence type="ECO:0000256" key="1">
    <source>
        <dbReference type="ARBA" id="ARBA00006247"/>
    </source>
</evidence>
<dbReference type="CDD" id="cd05674">
    <property type="entry name" value="M20_yscS"/>
    <property type="match status" value="1"/>
</dbReference>
<reference evidence="7 8" key="1">
    <citation type="submission" date="2023-02" db="EMBL/GenBank/DDBJ databases">
        <title>Bacterial whole genome sequence for Curvibacter sp. HBC28.</title>
        <authorList>
            <person name="Le V."/>
            <person name="Ko S.-R."/>
            <person name="Ahn C.-Y."/>
            <person name="Oh H.-M."/>
        </authorList>
    </citation>
    <scope>NUCLEOTIDE SEQUENCE [LARGE SCALE GENOMIC DNA]</scope>
    <source>
        <strain evidence="7 8">HBC28</strain>
    </source>
</reference>
<keyword evidence="5" id="KW-0862">Zinc</keyword>
<evidence type="ECO:0000313" key="7">
    <source>
        <dbReference type="EMBL" id="MDD0815220.1"/>
    </source>
</evidence>
<dbReference type="InterPro" id="IPR001261">
    <property type="entry name" value="ArgE/DapE_CS"/>
</dbReference>
<evidence type="ECO:0000313" key="8">
    <source>
        <dbReference type="Proteomes" id="UP001528672"/>
    </source>
</evidence>
<comment type="caution">
    <text evidence="7">The sequence shown here is derived from an EMBL/GenBank/DDBJ whole genome shotgun (WGS) entry which is preliminary data.</text>
</comment>
<dbReference type="PROSITE" id="PS00758">
    <property type="entry name" value="ARGE_DAPE_CPG2_1"/>
    <property type="match status" value="1"/>
</dbReference>
<dbReference type="SUPFAM" id="SSF53187">
    <property type="entry name" value="Zn-dependent exopeptidases"/>
    <property type="match status" value="1"/>
</dbReference>
<dbReference type="Proteomes" id="UP001528672">
    <property type="component" value="Unassembled WGS sequence"/>
</dbReference>
<dbReference type="InterPro" id="IPR036264">
    <property type="entry name" value="Bact_exopeptidase_dim_dom"/>
</dbReference>
<dbReference type="Pfam" id="PF01546">
    <property type="entry name" value="Peptidase_M20"/>
    <property type="match status" value="1"/>
</dbReference>
<organism evidence="7 8">
    <name type="scientific">Curvibacter microcysteis</name>
    <dbReference type="NCBI Taxonomy" id="3026419"/>
    <lineage>
        <taxon>Bacteria</taxon>
        <taxon>Pseudomonadati</taxon>
        <taxon>Pseudomonadota</taxon>
        <taxon>Betaproteobacteria</taxon>
        <taxon>Burkholderiales</taxon>
        <taxon>Comamonadaceae</taxon>
        <taxon>Curvibacter</taxon>
    </lineage>
</organism>
<dbReference type="PANTHER" id="PTHR45962">
    <property type="entry name" value="N-FATTY-ACYL-AMINO ACID SYNTHASE/HYDROLASE PM20D1"/>
    <property type="match status" value="1"/>
</dbReference>
<dbReference type="SUPFAM" id="SSF55031">
    <property type="entry name" value="Bacterial exopeptidase dimerisation domain"/>
    <property type="match status" value="1"/>
</dbReference>
<accession>A0ABT5MJ46</accession>
<evidence type="ECO:0000256" key="5">
    <source>
        <dbReference type="ARBA" id="ARBA00022833"/>
    </source>
</evidence>
<dbReference type="Gene3D" id="3.30.70.360">
    <property type="match status" value="1"/>
</dbReference>
<evidence type="ECO:0000256" key="3">
    <source>
        <dbReference type="ARBA" id="ARBA00022723"/>
    </source>
</evidence>
<evidence type="ECO:0000259" key="6">
    <source>
        <dbReference type="Pfam" id="PF07687"/>
    </source>
</evidence>
<keyword evidence="4" id="KW-0378">Hydrolase</keyword>
<dbReference type="PANTHER" id="PTHR45962:SF1">
    <property type="entry name" value="N-FATTY-ACYL-AMINO ACID SYNTHASE_HYDROLASE PM20D1"/>
    <property type="match status" value="1"/>
</dbReference>
<dbReference type="Gene3D" id="3.40.630.10">
    <property type="entry name" value="Zn peptidases"/>
    <property type="match status" value="1"/>
</dbReference>
<gene>
    <name evidence="7" type="ORF">PSQ39_11315</name>
</gene>
<dbReference type="RefSeq" id="WP_273926872.1">
    <property type="nucleotide sequence ID" value="NZ_JAQSIO010000003.1"/>
</dbReference>
<proteinExistence type="inferred from homology"/>
<dbReference type="Gene3D" id="1.10.150.900">
    <property type="match status" value="1"/>
</dbReference>